<keyword evidence="7" id="KW-1185">Reference proteome</keyword>
<dbReference type="EMBL" id="PQXJ01000288">
    <property type="protein sequence ID" value="TGO53722.1"/>
    <property type="molecule type" value="Genomic_DNA"/>
</dbReference>
<dbReference type="InterPro" id="IPR030381">
    <property type="entry name" value="G_DYNAMIN_dom"/>
</dbReference>
<dbReference type="GO" id="GO:0005737">
    <property type="term" value="C:cytoplasm"/>
    <property type="evidence" value="ECO:0007669"/>
    <property type="project" value="TreeGrafter"/>
</dbReference>
<dbReference type="InterPro" id="IPR020850">
    <property type="entry name" value="GED_dom"/>
</dbReference>
<dbReference type="GO" id="GO:0005886">
    <property type="term" value="C:plasma membrane"/>
    <property type="evidence" value="ECO:0007669"/>
    <property type="project" value="TreeGrafter"/>
</dbReference>
<dbReference type="OrthoDB" id="5061070at2759"/>
<dbReference type="GO" id="GO:0005525">
    <property type="term" value="F:GTP binding"/>
    <property type="evidence" value="ECO:0007669"/>
    <property type="project" value="InterPro"/>
</dbReference>
<feature type="region of interest" description="Disordered" evidence="3">
    <location>
        <begin position="1"/>
        <end position="83"/>
    </location>
</feature>
<name>A0A4Z1I2U5_9HELO</name>
<dbReference type="InterPro" id="IPR045063">
    <property type="entry name" value="Dynamin_N"/>
</dbReference>
<dbReference type="InterPro" id="IPR022812">
    <property type="entry name" value="Dynamin"/>
</dbReference>
<dbReference type="Gene3D" id="3.40.50.300">
    <property type="entry name" value="P-loop containing nucleotide triphosphate hydrolases"/>
    <property type="match status" value="1"/>
</dbReference>
<keyword evidence="2" id="KW-0342">GTP-binding</keyword>
<feature type="region of interest" description="Disordered" evidence="3">
    <location>
        <begin position="579"/>
        <end position="618"/>
    </location>
</feature>
<dbReference type="InterPro" id="IPR027417">
    <property type="entry name" value="P-loop_NTPase"/>
</dbReference>
<evidence type="ECO:0000313" key="6">
    <source>
        <dbReference type="EMBL" id="TGO53722.1"/>
    </source>
</evidence>
<evidence type="ECO:0008006" key="8">
    <source>
        <dbReference type="Google" id="ProtNLM"/>
    </source>
</evidence>
<dbReference type="GO" id="GO:0005874">
    <property type="term" value="C:microtubule"/>
    <property type="evidence" value="ECO:0007669"/>
    <property type="project" value="TreeGrafter"/>
</dbReference>
<protein>
    <recommendedName>
        <fullName evidence="8">GED domain-containing protein</fullName>
    </recommendedName>
</protein>
<dbReference type="InterPro" id="IPR001401">
    <property type="entry name" value="Dynamin_GTPase"/>
</dbReference>
<dbReference type="PROSITE" id="PS51388">
    <property type="entry name" value="GED"/>
    <property type="match status" value="1"/>
</dbReference>
<reference evidence="6 7" key="1">
    <citation type="submission" date="2017-12" db="EMBL/GenBank/DDBJ databases">
        <title>Comparative genomics of Botrytis spp.</title>
        <authorList>
            <person name="Valero-Jimenez C.A."/>
            <person name="Tapia P."/>
            <person name="Veloso J."/>
            <person name="Silva-Moreno E."/>
            <person name="Staats M."/>
            <person name="Valdes J.H."/>
            <person name="Van Kan J.A.L."/>
        </authorList>
    </citation>
    <scope>NUCLEOTIDE SEQUENCE [LARGE SCALE GENOMIC DNA]</scope>
    <source>
        <strain evidence="6 7">MUCL2120</strain>
    </source>
</reference>
<keyword evidence="1" id="KW-0547">Nucleotide-binding</keyword>
<comment type="caution">
    <text evidence="6">The sequence shown here is derived from an EMBL/GenBank/DDBJ whole genome shotgun (WGS) entry which is preliminary data.</text>
</comment>
<organism evidence="6 7">
    <name type="scientific">Botryotinia narcissicola</name>
    <dbReference type="NCBI Taxonomy" id="278944"/>
    <lineage>
        <taxon>Eukaryota</taxon>
        <taxon>Fungi</taxon>
        <taxon>Dikarya</taxon>
        <taxon>Ascomycota</taxon>
        <taxon>Pezizomycotina</taxon>
        <taxon>Leotiomycetes</taxon>
        <taxon>Helotiales</taxon>
        <taxon>Sclerotiniaceae</taxon>
        <taxon>Botryotinia</taxon>
    </lineage>
</organism>
<accession>A0A4Z1I2U5</accession>
<dbReference type="SUPFAM" id="SSF52540">
    <property type="entry name" value="P-loop containing nucleoside triphosphate hydrolases"/>
    <property type="match status" value="1"/>
</dbReference>
<dbReference type="GO" id="GO:0003924">
    <property type="term" value="F:GTPase activity"/>
    <property type="evidence" value="ECO:0007669"/>
    <property type="project" value="InterPro"/>
</dbReference>
<evidence type="ECO:0000313" key="7">
    <source>
        <dbReference type="Proteomes" id="UP000297452"/>
    </source>
</evidence>
<feature type="compositionally biased region" description="Polar residues" evidence="3">
    <location>
        <begin position="592"/>
        <end position="618"/>
    </location>
</feature>
<dbReference type="Gene3D" id="1.20.120.1240">
    <property type="entry name" value="Dynamin, middle domain"/>
    <property type="match status" value="1"/>
</dbReference>
<feature type="region of interest" description="Disordered" evidence="3">
    <location>
        <begin position="939"/>
        <end position="1013"/>
    </location>
</feature>
<evidence type="ECO:0000256" key="3">
    <source>
        <dbReference type="SAM" id="MobiDB-lite"/>
    </source>
</evidence>
<dbReference type="PROSITE" id="PS51718">
    <property type="entry name" value="G_DYNAMIN_2"/>
    <property type="match status" value="1"/>
</dbReference>
<dbReference type="InterPro" id="IPR000375">
    <property type="entry name" value="Dynamin_stalk"/>
</dbReference>
<evidence type="ECO:0000259" key="5">
    <source>
        <dbReference type="PROSITE" id="PS51718"/>
    </source>
</evidence>
<dbReference type="Pfam" id="PF00350">
    <property type="entry name" value="Dynamin_N"/>
    <property type="match status" value="1"/>
</dbReference>
<feature type="compositionally biased region" description="Basic and acidic residues" evidence="3">
    <location>
        <begin position="992"/>
        <end position="1001"/>
    </location>
</feature>
<dbReference type="Proteomes" id="UP000297452">
    <property type="component" value="Unassembled WGS sequence"/>
</dbReference>
<feature type="domain" description="GED" evidence="4">
    <location>
        <begin position="831"/>
        <end position="938"/>
    </location>
</feature>
<dbReference type="GO" id="GO:0031623">
    <property type="term" value="P:receptor internalization"/>
    <property type="evidence" value="ECO:0007669"/>
    <property type="project" value="TreeGrafter"/>
</dbReference>
<sequence>MAYRATRKQREDLTSTNSQSSSPTRTRIPTSPHSTTISPTPHTIKQELSRRHTPHQASKGTREYHLSSNPHHQIDTDQGRRTSHYSDSYHQYLSAYQEPGTRDTSPSLDSMTGLHLIGMNPQILIDSLSQLGNYDVEHVVDLPKIIVIGDQSAGKSSLIGRLSEMSLPTNSGCCTRCPANIITKPADTWSCTISLRQKFGYRKPKNPIKDKEATKNNPFPPWFEQELVTKEFIRITEKSKLENAMKWAQIALLNHNQDYDQFIPEKGAHFLNNNTTTEAEVTPNVVKVEISGPDLPTLSFFDLPGIIANTPNADQRYLIKVFENIAKKYIRTPNTLIIFVMTMSVEAVLSKAKSLIEEEHATDRCMGVLTKPDTLVEKDGTGGTSDWEKILNGEEHRLGHGWRVTRQPGPDFRSNGLDYHVQACDDEKSFFKTNRLWQGTWSKYQDKCGIPRIQRLLSELLAESIRKSLPDIKKKVHKRKAAIKSELDGLPELPNQNVQLHVSRLLHNFSQEVKRMMNSEQNTSDTTFHGSWTKLSRQFHELILHNKPRITVSDPSDVLFFERIDLDNDDGHAKLVPVPHGIRKRSYDQMASEGTSNTSDEPPSTPSILKSETTPTRQNSRIFAHAHQKPFKNTIFEHHSHYGRGFTTIGEIRRQIENYTYMGLPDMVNTPVYKHFCQNAVRNWKAPVQQLLHGVIGLLRTEIEKCVDRILGPFRQTGLYKKSIVHIREWIEELLKQQSEALDEIYELETYNPFTMNQEDIQKIKRAEKAELQKVRHRVRAIRFVEKEIYLKPAKLKTKEIEGEKATLQETMRLVDLVKPEQLDKDPFQNEIDVAAYIRGYYFVAGKRFIDSVCISINNRLFRQVTEKIDNLLDFRLGVNDPNTVRNANVDSQKGNKTCGELMEENTEVGAKRRKLKTELEELEAFEIEFEKLVREQVQARGEDDKESSATAAIDEEPRRSESRDFEPAGNRYQSPVSDLLQRRNRYNNTNEMREAEKRGEYYVNDMPDISEA</sequence>
<gene>
    <name evidence="6" type="ORF">BOTNAR_0288g00040</name>
</gene>
<dbReference type="GO" id="GO:0008017">
    <property type="term" value="F:microtubule binding"/>
    <property type="evidence" value="ECO:0007669"/>
    <property type="project" value="TreeGrafter"/>
</dbReference>
<feature type="compositionally biased region" description="Basic and acidic residues" evidence="3">
    <location>
        <begin position="956"/>
        <end position="967"/>
    </location>
</feature>
<dbReference type="PANTHER" id="PTHR11566">
    <property type="entry name" value="DYNAMIN"/>
    <property type="match status" value="1"/>
</dbReference>
<feature type="compositionally biased region" description="Low complexity" evidence="3">
    <location>
        <begin position="20"/>
        <end position="43"/>
    </location>
</feature>
<evidence type="ECO:0000256" key="2">
    <source>
        <dbReference type="ARBA" id="ARBA00023134"/>
    </source>
</evidence>
<evidence type="ECO:0000259" key="4">
    <source>
        <dbReference type="PROSITE" id="PS51388"/>
    </source>
</evidence>
<dbReference type="PANTHER" id="PTHR11566:SF131">
    <property type="entry name" value="GTPASE, PUTATIVE (AFU_ORTHOLOGUE AFUA_6G07630)-RELATED"/>
    <property type="match status" value="1"/>
</dbReference>
<evidence type="ECO:0000256" key="1">
    <source>
        <dbReference type="ARBA" id="ARBA00022741"/>
    </source>
</evidence>
<feature type="domain" description="Dynamin-type G" evidence="5">
    <location>
        <begin position="139"/>
        <end position="470"/>
    </location>
</feature>
<dbReference type="Pfam" id="PF01031">
    <property type="entry name" value="Dynamin_M"/>
    <property type="match status" value="1"/>
</dbReference>
<proteinExistence type="predicted"/>
<dbReference type="AlphaFoldDB" id="A0A4Z1I2U5"/>
<dbReference type="STRING" id="278944.A0A4Z1I2U5"/>
<dbReference type="PRINTS" id="PR00195">
    <property type="entry name" value="DYNAMIN"/>
</dbReference>
<dbReference type="SMART" id="SM00053">
    <property type="entry name" value="DYNc"/>
    <property type="match status" value="1"/>
</dbReference>